<name>Q91874_XENLA</name>
<feature type="region of interest" description="Disordered" evidence="1">
    <location>
        <begin position="146"/>
        <end position="165"/>
    </location>
</feature>
<feature type="region of interest" description="Disordered" evidence="1">
    <location>
        <begin position="20"/>
        <end position="43"/>
    </location>
</feature>
<protein>
    <submittedName>
        <fullName evidence="2">Xenopus laevis tandemly arranged embryonic U1 snRNA genes U1a/U1b</fullName>
    </submittedName>
</protein>
<evidence type="ECO:0000313" key="2">
    <source>
        <dbReference type="EMBL" id="CAA26421.1"/>
    </source>
</evidence>
<dbReference type="PIR" id="T01264">
    <property type="entry name" value="T01264"/>
</dbReference>
<feature type="compositionally biased region" description="Basic residues" evidence="1">
    <location>
        <begin position="20"/>
        <end position="30"/>
    </location>
</feature>
<sequence length="191" mass="21481">MHATYCFERKRLAWAQVQKKNHKTKKKQRQNKIGQPSPPTAAGQPWLYAAAETALSIFEPDKSGESANAVPHYQKLCSRVSRIWGNRRGQHSRSAMAEPRPGRTTFVIMVSRLPGKYELGKARPPALQGYTSTSIRRPFSLANPPTLTPIWTGPRPLHGKRAQRPSAFRETMVRLTTALRRGAKWEKGAQA</sequence>
<dbReference type="EMBL" id="X02585">
    <property type="protein sequence ID" value="CAA26421.1"/>
    <property type="molecule type" value="Genomic_DNA"/>
</dbReference>
<organism evidence="2">
    <name type="scientific">Xenopus laevis</name>
    <name type="common">African clawed frog</name>
    <dbReference type="NCBI Taxonomy" id="8355"/>
    <lineage>
        <taxon>Eukaryota</taxon>
        <taxon>Metazoa</taxon>
        <taxon>Chordata</taxon>
        <taxon>Craniata</taxon>
        <taxon>Vertebrata</taxon>
        <taxon>Euteleostomi</taxon>
        <taxon>Amphibia</taxon>
        <taxon>Batrachia</taxon>
        <taxon>Anura</taxon>
        <taxon>Pipoidea</taxon>
        <taxon>Pipidae</taxon>
        <taxon>Xenopodinae</taxon>
        <taxon>Xenopus</taxon>
        <taxon>Xenopus</taxon>
    </lineage>
</organism>
<proteinExistence type="predicted"/>
<reference evidence="2" key="1">
    <citation type="journal article" date="1985" name="EMBO J.">
        <title>The two embryonic U1 RNA genes of Xenopus laevis have both common and gene-specific transcription signals.</title>
        <authorList>
            <person name="Krol A."/>
            <person name="Lund E."/>
            <person name="Dahlberg J.E."/>
        </authorList>
    </citation>
    <scope>NUCLEOTIDE SEQUENCE</scope>
</reference>
<evidence type="ECO:0000256" key="1">
    <source>
        <dbReference type="SAM" id="MobiDB-lite"/>
    </source>
</evidence>
<accession>Q91874</accession>
<dbReference type="AlphaFoldDB" id="Q91874"/>